<reference evidence="4" key="2">
    <citation type="submission" date="2023-05" db="EMBL/GenBank/DDBJ databases">
        <authorList>
            <consortium name="Lawrence Berkeley National Laboratory"/>
            <person name="Steindorff A."/>
            <person name="Hensen N."/>
            <person name="Bonometti L."/>
            <person name="Westerberg I."/>
            <person name="Brannstrom I.O."/>
            <person name="Guillou S."/>
            <person name="Cros-Aarteil S."/>
            <person name="Calhoun S."/>
            <person name="Haridas S."/>
            <person name="Kuo A."/>
            <person name="Mondo S."/>
            <person name="Pangilinan J."/>
            <person name="Riley R."/>
            <person name="Labutti K."/>
            <person name="Andreopoulos B."/>
            <person name="Lipzen A."/>
            <person name="Chen C."/>
            <person name="Yanf M."/>
            <person name="Daum C."/>
            <person name="Ng V."/>
            <person name="Clum A."/>
            <person name="Ohm R."/>
            <person name="Martin F."/>
            <person name="Silar P."/>
            <person name="Natvig D."/>
            <person name="Lalanne C."/>
            <person name="Gautier V."/>
            <person name="Ament-Velasquez S.L."/>
            <person name="Kruys A."/>
            <person name="Hutchinson M.I."/>
            <person name="Powell A.J."/>
            <person name="Barry K."/>
            <person name="Miller A.N."/>
            <person name="Grigoriev I.V."/>
            <person name="Debuchy R."/>
            <person name="Gladieux P."/>
            <person name="Thoren M.H."/>
            <person name="Johannesson H."/>
        </authorList>
    </citation>
    <scope>NUCLEOTIDE SEQUENCE</scope>
    <source>
        <strain evidence="4">CBS 532.94</strain>
    </source>
</reference>
<dbReference type="Pfam" id="PF03707">
    <property type="entry name" value="MHYT"/>
    <property type="match status" value="2"/>
</dbReference>
<feature type="domain" description="MHYT" evidence="3">
    <location>
        <begin position="22"/>
        <end position="225"/>
    </location>
</feature>
<feature type="transmembrane region" description="Helical" evidence="2">
    <location>
        <begin position="58"/>
        <end position="78"/>
    </location>
</feature>
<sequence>METALKGRDSGQYLGQVVPFTIDPGLLVLSYAVSLVGAAATLELIHRRTSRRGYYNNILLLCAAITMGGVAIWSMHFIGNLATTLLHSEPELHVVYSGRVTVASFFVPIIVLLVAFFVVTGASGNGGRVSWWRVCASGALAGGAICGMHYLGNASVSNYRCDYRAAYVVGSAIIAVVASTAALALFFVIRSAWTNSWWKRTGCAVVLAGAVSGMHWCAVMGTKWTLIHLTSYSDIRSRNRTVIVTACLSLSACLVMAGLAIYSARVRKGYADRARTITLASAVFDEHGRVMVTPDGFLPSEVVTRTFLQKTQNATFSVAHPLFQWLFQASRSWTSIAPLLDKMNHHLASLPHHGRNVRTGIELVNKEGIIIDNYDTIFCELFCVAASALAQQMHEDLVEAGILWDEILTTGGHPTASFISQPSASTRSRDSVQDADDLAEKGSVLNKRNGNNHGHLMFLVRRVDSNHAGQLAASGYCFAEPRQVAQLIRSKMQIRTTNFEEKLHHMKGYARGVATLDPGVHVGLFAVRTKVHQTGFDVLVRSQARNLLPSVELPLDRLEPSHAEFLQRLDGMTLGALVRRLELADNAVSPRDANFAGLLLDAVQKLRGSIQNPVFDSAKFVGISQVPRTPPNNSTRPSTCALIAFTIIIPIHLRVHPSNTPAYEFIPLSFFKTQQLVHKNPSHNAAFARSVHRNIAPILDSVSSDRTVPSTSHLSRIVSMPSRLHFLRTGRLASRSYLPNQPRHRRTTSTKLVSPSREHMALTPSNASVSSLPLYSAQSAGEPEHTKAPSKAAEPNISKPPPLKMSSFGGIMISQEVTVHVQETGNTMIRNNSNNDTSNNTPPPELVLPIPPPARQPYSAASKRGVLLMQDVADAGNQIAPQFDQVMELRELSPLLGLGMSKVEVKKDDGDGAATTWVDALFARCLY</sequence>
<feature type="transmembrane region" description="Helical" evidence="2">
    <location>
        <begin position="26"/>
        <end position="46"/>
    </location>
</feature>
<evidence type="ECO:0000256" key="2">
    <source>
        <dbReference type="SAM" id="Phobius"/>
    </source>
</evidence>
<accession>A0AAN7HCC9</accession>
<feature type="transmembrane region" description="Helical" evidence="2">
    <location>
        <begin position="242"/>
        <end position="264"/>
    </location>
</feature>
<proteinExistence type="predicted"/>
<keyword evidence="2" id="KW-0472">Membrane</keyword>
<organism evidence="4 5">
    <name type="scientific">Achaetomium macrosporum</name>
    <dbReference type="NCBI Taxonomy" id="79813"/>
    <lineage>
        <taxon>Eukaryota</taxon>
        <taxon>Fungi</taxon>
        <taxon>Dikarya</taxon>
        <taxon>Ascomycota</taxon>
        <taxon>Pezizomycotina</taxon>
        <taxon>Sordariomycetes</taxon>
        <taxon>Sordariomycetidae</taxon>
        <taxon>Sordariales</taxon>
        <taxon>Chaetomiaceae</taxon>
        <taxon>Achaetomium</taxon>
    </lineage>
</organism>
<comment type="caution">
    <text evidence="4">The sequence shown here is derived from an EMBL/GenBank/DDBJ whole genome shotgun (WGS) entry which is preliminary data.</text>
</comment>
<dbReference type="Proteomes" id="UP001303760">
    <property type="component" value="Unassembled WGS sequence"/>
</dbReference>
<evidence type="ECO:0000259" key="3">
    <source>
        <dbReference type="PROSITE" id="PS50924"/>
    </source>
</evidence>
<dbReference type="PANTHER" id="PTHR35152">
    <property type="entry name" value="DOMAIN SIGNALLING PROTEIN, PUTATIVE (AFU_ORTHOLOGUE AFUA_5G11310)-RELATED"/>
    <property type="match status" value="1"/>
</dbReference>
<dbReference type="EMBL" id="MU860235">
    <property type="protein sequence ID" value="KAK4235834.1"/>
    <property type="molecule type" value="Genomic_DNA"/>
</dbReference>
<dbReference type="AlphaFoldDB" id="A0AAN7HCC9"/>
<reference evidence="4" key="1">
    <citation type="journal article" date="2023" name="Mol. Phylogenet. Evol.">
        <title>Genome-scale phylogeny and comparative genomics of the fungal order Sordariales.</title>
        <authorList>
            <person name="Hensen N."/>
            <person name="Bonometti L."/>
            <person name="Westerberg I."/>
            <person name="Brannstrom I.O."/>
            <person name="Guillou S."/>
            <person name="Cros-Aarteil S."/>
            <person name="Calhoun S."/>
            <person name="Haridas S."/>
            <person name="Kuo A."/>
            <person name="Mondo S."/>
            <person name="Pangilinan J."/>
            <person name="Riley R."/>
            <person name="LaButti K."/>
            <person name="Andreopoulos B."/>
            <person name="Lipzen A."/>
            <person name="Chen C."/>
            <person name="Yan M."/>
            <person name="Daum C."/>
            <person name="Ng V."/>
            <person name="Clum A."/>
            <person name="Steindorff A."/>
            <person name="Ohm R.A."/>
            <person name="Martin F."/>
            <person name="Silar P."/>
            <person name="Natvig D.O."/>
            <person name="Lalanne C."/>
            <person name="Gautier V."/>
            <person name="Ament-Velasquez S.L."/>
            <person name="Kruys A."/>
            <person name="Hutchinson M.I."/>
            <person name="Powell A.J."/>
            <person name="Barry K."/>
            <person name="Miller A.N."/>
            <person name="Grigoriev I.V."/>
            <person name="Debuchy R."/>
            <person name="Gladieux P."/>
            <person name="Hiltunen Thoren M."/>
            <person name="Johannesson H."/>
        </authorList>
    </citation>
    <scope>NUCLEOTIDE SEQUENCE</scope>
    <source>
        <strain evidence="4">CBS 532.94</strain>
    </source>
</reference>
<evidence type="ECO:0000313" key="5">
    <source>
        <dbReference type="Proteomes" id="UP001303760"/>
    </source>
</evidence>
<keyword evidence="2" id="KW-0812">Transmembrane</keyword>
<dbReference type="PROSITE" id="PS50924">
    <property type="entry name" value="MHYT"/>
    <property type="match status" value="1"/>
</dbReference>
<name>A0AAN7HCC9_9PEZI</name>
<gene>
    <name evidence="4" type="ORF">C8A03DRAFT_36313</name>
</gene>
<feature type="compositionally biased region" description="Polar residues" evidence="1">
    <location>
        <begin position="763"/>
        <end position="779"/>
    </location>
</feature>
<evidence type="ECO:0000256" key="1">
    <source>
        <dbReference type="SAM" id="MobiDB-lite"/>
    </source>
</evidence>
<feature type="transmembrane region" description="Helical" evidence="2">
    <location>
        <begin position="164"/>
        <end position="189"/>
    </location>
</feature>
<protein>
    <recommendedName>
        <fullName evidence="3">MHYT domain-containing protein</fullName>
    </recommendedName>
</protein>
<evidence type="ECO:0000313" key="4">
    <source>
        <dbReference type="EMBL" id="KAK4235834.1"/>
    </source>
</evidence>
<dbReference type="PANTHER" id="PTHR35152:SF1">
    <property type="entry name" value="DOMAIN SIGNALLING PROTEIN, PUTATIVE (AFU_ORTHOLOGUE AFUA_5G11310)-RELATED"/>
    <property type="match status" value="1"/>
</dbReference>
<feature type="transmembrane region" description="Helical" evidence="2">
    <location>
        <begin position="131"/>
        <end position="152"/>
    </location>
</feature>
<keyword evidence="2" id="KW-1133">Transmembrane helix</keyword>
<dbReference type="InterPro" id="IPR005330">
    <property type="entry name" value="MHYT_dom"/>
</dbReference>
<feature type="region of interest" description="Disordered" evidence="1">
    <location>
        <begin position="735"/>
        <end position="803"/>
    </location>
</feature>
<keyword evidence="5" id="KW-1185">Reference proteome</keyword>
<feature type="transmembrane region" description="Helical" evidence="2">
    <location>
        <begin position="98"/>
        <end position="119"/>
    </location>
</feature>